<dbReference type="SUPFAM" id="SSF52540">
    <property type="entry name" value="P-loop containing nucleoside triphosphate hydrolases"/>
    <property type="match status" value="1"/>
</dbReference>
<evidence type="ECO:0008006" key="3">
    <source>
        <dbReference type="Google" id="ProtNLM"/>
    </source>
</evidence>
<proteinExistence type="predicted"/>
<dbReference type="EMBL" id="WHUW01000005">
    <property type="protein sequence ID" value="KAF8446331.1"/>
    <property type="molecule type" value="Genomic_DNA"/>
</dbReference>
<dbReference type="CDD" id="cd18809">
    <property type="entry name" value="SF1_C_RecD"/>
    <property type="match status" value="1"/>
</dbReference>
<gene>
    <name evidence="1" type="ORF">L210DRAFT_471600</name>
</gene>
<comment type="caution">
    <text evidence="1">The sequence shown here is derived from an EMBL/GenBank/DDBJ whole genome shotgun (WGS) entry which is preliminary data.</text>
</comment>
<protein>
    <recommendedName>
        <fullName evidence="3">ATP-dependent DNA helicase</fullName>
    </recommendedName>
</protein>
<sequence>MLIKNMVQGELVNGSVGQVIRFCTSQEAVRNKTEIATEDGLRGSERDARQVAARYDDSQLPVVRFTNGRELLCVPVDFTVDNASGETEAKRRQIPLILAWALSVHKSQGQTLERVKVDLGRIFEKGQG</sequence>
<dbReference type="InterPro" id="IPR027417">
    <property type="entry name" value="P-loop_NTPase"/>
</dbReference>
<keyword evidence="2" id="KW-1185">Reference proteome</keyword>
<accession>A0AAD4C200</accession>
<organism evidence="1 2">
    <name type="scientific">Boletus edulis BED1</name>
    <dbReference type="NCBI Taxonomy" id="1328754"/>
    <lineage>
        <taxon>Eukaryota</taxon>
        <taxon>Fungi</taxon>
        <taxon>Dikarya</taxon>
        <taxon>Basidiomycota</taxon>
        <taxon>Agaricomycotina</taxon>
        <taxon>Agaricomycetes</taxon>
        <taxon>Agaricomycetidae</taxon>
        <taxon>Boletales</taxon>
        <taxon>Boletineae</taxon>
        <taxon>Boletaceae</taxon>
        <taxon>Boletoideae</taxon>
        <taxon>Boletus</taxon>
    </lineage>
</organism>
<evidence type="ECO:0000313" key="1">
    <source>
        <dbReference type="EMBL" id="KAF8446331.1"/>
    </source>
</evidence>
<dbReference type="AlphaFoldDB" id="A0AAD4C200"/>
<dbReference type="PANTHER" id="PTHR47642">
    <property type="entry name" value="ATP-DEPENDENT DNA HELICASE"/>
    <property type="match status" value="1"/>
</dbReference>
<name>A0AAD4C200_BOLED</name>
<dbReference type="Proteomes" id="UP001194468">
    <property type="component" value="Unassembled WGS sequence"/>
</dbReference>
<evidence type="ECO:0000313" key="2">
    <source>
        <dbReference type="Proteomes" id="UP001194468"/>
    </source>
</evidence>
<dbReference type="PANTHER" id="PTHR47642:SF5">
    <property type="entry name" value="ATP-DEPENDENT DNA HELICASE"/>
    <property type="match status" value="1"/>
</dbReference>
<reference evidence="1" key="2">
    <citation type="journal article" date="2020" name="Nat. Commun.">
        <title>Large-scale genome sequencing of mycorrhizal fungi provides insights into the early evolution of symbiotic traits.</title>
        <authorList>
            <person name="Miyauchi S."/>
            <person name="Kiss E."/>
            <person name="Kuo A."/>
            <person name="Drula E."/>
            <person name="Kohler A."/>
            <person name="Sanchez-Garcia M."/>
            <person name="Morin E."/>
            <person name="Andreopoulos B."/>
            <person name="Barry K.W."/>
            <person name="Bonito G."/>
            <person name="Buee M."/>
            <person name="Carver A."/>
            <person name="Chen C."/>
            <person name="Cichocki N."/>
            <person name="Clum A."/>
            <person name="Culley D."/>
            <person name="Crous P.W."/>
            <person name="Fauchery L."/>
            <person name="Girlanda M."/>
            <person name="Hayes R.D."/>
            <person name="Keri Z."/>
            <person name="LaButti K."/>
            <person name="Lipzen A."/>
            <person name="Lombard V."/>
            <person name="Magnuson J."/>
            <person name="Maillard F."/>
            <person name="Murat C."/>
            <person name="Nolan M."/>
            <person name="Ohm R.A."/>
            <person name="Pangilinan J."/>
            <person name="Pereira M.F."/>
            <person name="Perotto S."/>
            <person name="Peter M."/>
            <person name="Pfister S."/>
            <person name="Riley R."/>
            <person name="Sitrit Y."/>
            <person name="Stielow J.B."/>
            <person name="Szollosi G."/>
            <person name="Zifcakova L."/>
            <person name="Stursova M."/>
            <person name="Spatafora J.W."/>
            <person name="Tedersoo L."/>
            <person name="Vaario L.M."/>
            <person name="Yamada A."/>
            <person name="Yan M."/>
            <person name="Wang P."/>
            <person name="Xu J."/>
            <person name="Bruns T."/>
            <person name="Baldrian P."/>
            <person name="Vilgalys R."/>
            <person name="Dunand C."/>
            <person name="Henrissat B."/>
            <person name="Grigoriev I.V."/>
            <person name="Hibbett D."/>
            <person name="Nagy L.G."/>
            <person name="Martin F.M."/>
        </authorList>
    </citation>
    <scope>NUCLEOTIDE SEQUENCE</scope>
    <source>
        <strain evidence="1">BED1</strain>
    </source>
</reference>
<dbReference type="InterPro" id="IPR051055">
    <property type="entry name" value="PIF1_helicase"/>
</dbReference>
<reference evidence="1" key="1">
    <citation type="submission" date="2019-10" db="EMBL/GenBank/DDBJ databases">
        <authorList>
            <consortium name="DOE Joint Genome Institute"/>
            <person name="Kuo A."/>
            <person name="Miyauchi S."/>
            <person name="Kiss E."/>
            <person name="Drula E."/>
            <person name="Kohler A."/>
            <person name="Sanchez-Garcia M."/>
            <person name="Andreopoulos B."/>
            <person name="Barry K.W."/>
            <person name="Bonito G."/>
            <person name="Buee M."/>
            <person name="Carver A."/>
            <person name="Chen C."/>
            <person name="Cichocki N."/>
            <person name="Clum A."/>
            <person name="Culley D."/>
            <person name="Crous P.W."/>
            <person name="Fauchery L."/>
            <person name="Girlanda M."/>
            <person name="Hayes R."/>
            <person name="Keri Z."/>
            <person name="LaButti K."/>
            <person name="Lipzen A."/>
            <person name="Lombard V."/>
            <person name="Magnuson J."/>
            <person name="Maillard F."/>
            <person name="Morin E."/>
            <person name="Murat C."/>
            <person name="Nolan M."/>
            <person name="Ohm R."/>
            <person name="Pangilinan J."/>
            <person name="Pereira M."/>
            <person name="Perotto S."/>
            <person name="Peter M."/>
            <person name="Riley R."/>
            <person name="Sitrit Y."/>
            <person name="Stielow B."/>
            <person name="Szollosi G."/>
            <person name="Zifcakova L."/>
            <person name="Stursova M."/>
            <person name="Spatafora J.W."/>
            <person name="Tedersoo L."/>
            <person name="Vaario L.-M."/>
            <person name="Yamada A."/>
            <person name="Yan M."/>
            <person name="Wang P."/>
            <person name="Xu J."/>
            <person name="Bruns T."/>
            <person name="Baldrian P."/>
            <person name="Vilgalys R."/>
            <person name="Henrissat B."/>
            <person name="Grigoriev I.V."/>
            <person name="Hibbett D."/>
            <person name="Nagy L.G."/>
            <person name="Martin F.M."/>
        </authorList>
    </citation>
    <scope>NUCLEOTIDE SEQUENCE</scope>
    <source>
        <strain evidence="1">BED1</strain>
    </source>
</reference>